<evidence type="ECO:0000313" key="1">
    <source>
        <dbReference type="EMBL" id="MEE1946410.1"/>
    </source>
</evidence>
<dbReference type="EMBL" id="JAZDQT010000002">
    <property type="protein sequence ID" value="MEE1946410.1"/>
    <property type="molecule type" value="Genomic_DNA"/>
</dbReference>
<name>A0ABU7IAA7_9SPHI</name>
<organism evidence="1 2">
    <name type="scientific">Pedobacter albus</name>
    <dbReference type="NCBI Taxonomy" id="3113905"/>
    <lineage>
        <taxon>Bacteria</taxon>
        <taxon>Pseudomonadati</taxon>
        <taxon>Bacteroidota</taxon>
        <taxon>Sphingobacteriia</taxon>
        <taxon>Sphingobacteriales</taxon>
        <taxon>Sphingobacteriaceae</taxon>
        <taxon>Pedobacter</taxon>
    </lineage>
</organism>
<accession>A0ABU7IAA7</accession>
<protein>
    <recommendedName>
        <fullName evidence="3">DUF177 domain-containing protein</fullName>
    </recommendedName>
</protein>
<dbReference type="Proteomes" id="UP001336835">
    <property type="component" value="Unassembled WGS sequence"/>
</dbReference>
<evidence type="ECO:0000313" key="2">
    <source>
        <dbReference type="Proteomes" id="UP001336835"/>
    </source>
</evidence>
<keyword evidence="2" id="KW-1185">Reference proteome</keyword>
<reference evidence="1 2" key="1">
    <citation type="submission" date="2024-01" db="EMBL/GenBank/DDBJ databases">
        <title>Pedobacter sp. nov., isolated from fresh soil.</title>
        <authorList>
            <person name="Le N.T.T."/>
        </authorList>
    </citation>
    <scope>NUCLEOTIDE SEQUENCE [LARGE SCALE GENOMIC DNA]</scope>
    <source>
        <strain evidence="1 2">KR3-3</strain>
    </source>
</reference>
<evidence type="ECO:0008006" key="3">
    <source>
        <dbReference type="Google" id="ProtNLM"/>
    </source>
</evidence>
<dbReference type="RefSeq" id="WP_330108710.1">
    <property type="nucleotide sequence ID" value="NZ_JAZDQT010000002.1"/>
</dbReference>
<comment type="caution">
    <text evidence="1">The sequence shown here is derived from an EMBL/GenBank/DDBJ whole genome shotgun (WGS) entry which is preliminary data.</text>
</comment>
<sequence>MMRSAEELLRRRLSGILPEIDIAGNRFEVDWPGRKLIQCTDRRVEIRLDTLLLTRDAKHYQCCFDLVNKKVVRLSENITRLPENIVRLLIPYELTLDPVAVAREMNQPVAELLKVFPIREGLKAEVIPLEQTEWAQKVRANREKKQTGRWFKSWRGNKKGL</sequence>
<proteinExistence type="predicted"/>
<gene>
    <name evidence="1" type="ORF">VRU48_14900</name>
</gene>